<feature type="region of interest" description="Disordered" evidence="1">
    <location>
        <begin position="59"/>
        <end position="81"/>
    </location>
</feature>
<evidence type="ECO:0000313" key="4">
    <source>
        <dbReference type="Proteomes" id="UP000770661"/>
    </source>
</evidence>
<comment type="caution">
    <text evidence="3">The sequence shown here is derived from an EMBL/GenBank/DDBJ whole genome shotgun (WGS) entry which is preliminary data.</text>
</comment>
<name>A0A8J4Y289_CHIOP</name>
<feature type="signal peptide" evidence="2">
    <location>
        <begin position="1"/>
        <end position="21"/>
    </location>
</feature>
<accession>A0A8J4Y289</accession>
<evidence type="ECO:0000256" key="2">
    <source>
        <dbReference type="SAM" id="SignalP"/>
    </source>
</evidence>
<proteinExistence type="predicted"/>
<evidence type="ECO:0000313" key="3">
    <source>
        <dbReference type="EMBL" id="KAG0719770.1"/>
    </source>
</evidence>
<dbReference type="Proteomes" id="UP000770661">
    <property type="component" value="Unassembled WGS sequence"/>
</dbReference>
<evidence type="ECO:0000256" key="1">
    <source>
        <dbReference type="SAM" id="MobiDB-lite"/>
    </source>
</evidence>
<keyword evidence="4" id="KW-1185">Reference proteome</keyword>
<organism evidence="3 4">
    <name type="scientific">Chionoecetes opilio</name>
    <name type="common">Atlantic snow crab</name>
    <name type="synonym">Cancer opilio</name>
    <dbReference type="NCBI Taxonomy" id="41210"/>
    <lineage>
        <taxon>Eukaryota</taxon>
        <taxon>Metazoa</taxon>
        <taxon>Ecdysozoa</taxon>
        <taxon>Arthropoda</taxon>
        <taxon>Crustacea</taxon>
        <taxon>Multicrustacea</taxon>
        <taxon>Malacostraca</taxon>
        <taxon>Eumalacostraca</taxon>
        <taxon>Eucarida</taxon>
        <taxon>Decapoda</taxon>
        <taxon>Pleocyemata</taxon>
        <taxon>Brachyura</taxon>
        <taxon>Eubrachyura</taxon>
        <taxon>Majoidea</taxon>
        <taxon>Majidae</taxon>
        <taxon>Chionoecetes</taxon>
    </lineage>
</organism>
<reference evidence="3" key="1">
    <citation type="submission" date="2020-07" db="EMBL/GenBank/DDBJ databases">
        <title>The High-quality genome of the commercially important snow crab, Chionoecetes opilio.</title>
        <authorList>
            <person name="Jeong J.-H."/>
            <person name="Ryu S."/>
        </authorList>
    </citation>
    <scope>NUCLEOTIDE SEQUENCE</scope>
    <source>
        <strain evidence="3">MADBK_172401_WGS</strain>
        <tissue evidence="3">Digestive gland</tissue>
    </source>
</reference>
<keyword evidence="2" id="KW-0732">Signal</keyword>
<dbReference type="EMBL" id="JACEEZ010013973">
    <property type="protein sequence ID" value="KAG0719770.1"/>
    <property type="molecule type" value="Genomic_DNA"/>
</dbReference>
<protein>
    <submittedName>
        <fullName evidence="3">Uncharacterized protein</fullName>
    </submittedName>
</protein>
<gene>
    <name evidence="3" type="ORF">GWK47_049811</name>
</gene>
<feature type="chain" id="PRO_5035311990" evidence="2">
    <location>
        <begin position="22"/>
        <end position="177"/>
    </location>
</feature>
<feature type="region of interest" description="Disordered" evidence="1">
    <location>
        <begin position="124"/>
        <end position="177"/>
    </location>
</feature>
<dbReference type="AlphaFoldDB" id="A0A8J4Y289"/>
<sequence>MLRVALGALSVALALEPVVVGLLEEEIAKRGRPRWRGKRLVIPASPLHSRTKMAYTPHRGKRTGFLRPQKGRTSPGVSPWVSREVPCCQRKKVKEIGVNKSPGGGRGGKVALSLPGSVVLWGSSSGGSSSDPVPVPATSSGLLGRAHKGKVFNDGDDEGPLNAEHTPKASGSVRKSV</sequence>